<name>A0ABN1JRG0_9FLAO</name>
<evidence type="ECO:0000313" key="2">
    <source>
        <dbReference type="EMBL" id="GAA0745175.1"/>
    </source>
</evidence>
<evidence type="ECO:0000313" key="3">
    <source>
        <dbReference type="Proteomes" id="UP001500736"/>
    </source>
</evidence>
<dbReference type="Gene3D" id="2.40.128.110">
    <property type="entry name" value="Lipid/polyisoprenoid-binding, YceI-like"/>
    <property type="match status" value="1"/>
</dbReference>
<reference evidence="2 3" key="1">
    <citation type="journal article" date="2019" name="Int. J. Syst. Evol. Microbiol.">
        <title>The Global Catalogue of Microorganisms (GCM) 10K type strain sequencing project: providing services to taxonomists for standard genome sequencing and annotation.</title>
        <authorList>
            <consortium name="The Broad Institute Genomics Platform"/>
            <consortium name="The Broad Institute Genome Sequencing Center for Infectious Disease"/>
            <person name="Wu L."/>
            <person name="Ma J."/>
        </authorList>
    </citation>
    <scope>NUCLEOTIDE SEQUENCE [LARGE SCALE GENOMIC DNA]</scope>
    <source>
        <strain evidence="2 3">JCM 15976</strain>
    </source>
</reference>
<dbReference type="PANTHER" id="PTHR34406">
    <property type="entry name" value="PROTEIN YCEI"/>
    <property type="match status" value="1"/>
</dbReference>
<dbReference type="PANTHER" id="PTHR34406:SF1">
    <property type="entry name" value="PROTEIN YCEI"/>
    <property type="match status" value="1"/>
</dbReference>
<dbReference type="SMART" id="SM00867">
    <property type="entry name" value="YceI"/>
    <property type="match status" value="1"/>
</dbReference>
<comment type="caution">
    <text evidence="2">The sequence shown here is derived from an EMBL/GenBank/DDBJ whole genome shotgun (WGS) entry which is preliminary data.</text>
</comment>
<proteinExistence type="predicted"/>
<evidence type="ECO:0000259" key="1">
    <source>
        <dbReference type="SMART" id="SM00867"/>
    </source>
</evidence>
<dbReference type="Proteomes" id="UP001500736">
    <property type="component" value="Unassembled WGS sequence"/>
</dbReference>
<dbReference type="InterPro" id="IPR007372">
    <property type="entry name" value="Lipid/polyisoprenoid-bd_YceI"/>
</dbReference>
<protein>
    <recommendedName>
        <fullName evidence="1">Lipid/polyisoprenoid-binding YceI-like domain-containing protein</fullName>
    </recommendedName>
</protein>
<dbReference type="Pfam" id="PF04264">
    <property type="entry name" value="YceI"/>
    <property type="match status" value="1"/>
</dbReference>
<keyword evidence="3" id="KW-1185">Reference proteome</keyword>
<dbReference type="InterPro" id="IPR036761">
    <property type="entry name" value="TTHA0802/YceI-like_sf"/>
</dbReference>
<gene>
    <name evidence="2" type="ORF">GCM10009431_19930</name>
</gene>
<accession>A0ABN1JRG0</accession>
<sequence>MTFKNTAPTSFTDEFLNHIIMKRIVIALLLVSLSILTLNAQNNFAIDTEQSIIHWNSSMLFSFGGHHGTVKFKEGYLESDKGYITGGRFTVDMNTIINTDGEFSQNLVDHLKNDDFFDVEVYPTSTLVITKAKYMDNGKIHMDGNLTIKGITESIRFEALVENEFSMMGNDRKLVTKFKIDRTKWNIMYGAKSIIDIKDYAISDAIEFEVELFY</sequence>
<feature type="domain" description="Lipid/polyisoprenoid-binding YceI-like" evidence="1">
    <location>
        <begin position="43"/>
        <end position="213"/>
    </location>
</feature>
<organism evidence="2 3">
    <name type="scientific">Gaetbulibacter jejuensis</name>
    <dbReference type="NCBI Taxonomy" id="584607"/>
    <lineage>
        <taxon>Bacteria</taxon>
        <taxon>Pseudomonadati</taxon>
        <taxon>Bacteroidota</taxon>
        <taxon>Flavobacteriia</taxon>
        <taxon>Flavobacteriales</taxon>
        <taxon>Flavobacteriaceae</taxon>
        <taxon>Gaetbulibacter</taxon>
    </lineage>
</organism>
<dbReference type="SUPFAM" id="SSF101874">
    <property type="entry name" value="YceI-like"/>
    <property type="match status" value="1"/>
</dbReference>
<dbReference type="EMBL" id="BAAAGF010000003">
    <property type="protein sequence ID" value="GAA0745175.1"/>
    <property type="molecule type" value="Genomic_DNA"/>
</dbReference>